<proteinExistence type="predicted"/>
<protein>
    <submittedName>
        <fullName evidence="1">Uncharacterized protein</fullName>
    </submittedName>
</protein>
<comment type="caution">
    <text evidence="1">The sequence shown here is derived from an EMBL/GenBank/DDBJ whole genome shotgun (WGS) entry which is preliminary data.</text>
</comment>
<name>A0A540KXD9_MALBA</name>
<dbReference type="EMBL" id="VIEB01000885">
    <property type="protein sequence ID" value="TQD78878.1"/>
    <property type="molecule type" value="Genomic_DNA"/>
</dbReference>
<reference evidence="1 2" key="1">
    <citation type="journal article" date="2019" name="G3 (Bethesda)">
        <title>Sequencing of a Wild Apple (Malus baccata) Genome Unravels the Differences Between Cultivated and Wild Apple Species Regarding Disease Resistance and Cold Tolerance.</title>
        <authorList>
            <person name="Chen X."/>
        </authorList>
    </citation>
    <scope>NUCLEOTIDE SEQUENCE [LARGE SCALE GENOMIC DNA]</scope>
    <source>
        <strain evidence="2">cv. Shandingzi</strain>
        <tissue evidence="1">Leaves</tissue>
    </source>
</reference>
<sequence length="130" mass="14975">MIETSLPRWVVVVDRLVEIVRLPEVVQRAWVLAVAARDQLPPPLLQQSQRVPLRVQSRSDQRVTRLVRARCQMQFGWKTWSDLGSKCNVSKPSNSLAFQSSLADLSSHDGGVDEGEKRERDDRRVYFNKF</sequence>
<organism evidence="1 2">
    <name type="scientific">Malus baccata</name>
    <name type="common">Siberian crab apple</name>
    <name type="synonym">Pyrus baccata</name>
    <dbReference type="NCBI Taxonomy" id="106549"/>
    <lineage>
        <taxon>Eukaryota</taxon>
        <taxon>Viridiplantae</taxon>
        <taxon>Streptophyta</taxon>
        <taxon>Embryophyta</taxon>
        <taxon>Tracheophyta</taxon>
        <taxon>Spermatophyta</taxon>
        <taxon>Magnoliopsida</taxon>
        <taxon>eudicotyledons</taxon>
        <taxon>Gunneridae</taxon>
        <taxon>Pentapetalae</taxon>
        <taxon>rosids</taxon>
        <taxon>fabids</taxon>
        <taxon>Rosales</taxon>
        <taxon>Rosaceae</taxon>
        <taxon>Amygdaloideae</taxon>
        <taxon>Maleae</taxon>
        <taxon>Malus</taxon>
    </lineage>
</organism>
<evidence type="ECO:0000313" key="2">
    <source>
        <dbReference type="Proteomes" id="UP000315295"/>
    </source>
</evidence>
<keyword evidence="2" id="KW-1185">Reference proteome</keyword>
<accession>A0A540KXD9</accession>
<evidence type="ECO:0000313" key="1">
    <source>
        <dbReference type="EMBL" id="TQD78878.1"/>
    </source>
</evidence>
<dbReference type="AlphaFoldDB" id="A0A540KXD9"/>
<gene>
    <name evidence="1" type="ORF">C1H46_035559</name>
</gene>
<dbReference type="Proteomes" id="UP000315295">
    <property type="component" value="Unassembled WGS sequence"/>
</dbReference>